<proteinExistence type="inferred from homology"/>
<dbReference type="GO" id="GO:0044205">
    <property type="term" value="P:'de novo' UMP biosynthetic process"/>
    <property type="evidence" value="ECO:0007669"/>
    <property type="project" value="UniProtKB-UniPathway"/>
</dbReference>
<evidence type="ECO:0000256" key="1">
    <source>
        <dbReference type="ARBA" id="ARBA00004852"/>
    </source>
</evidence>
<comment type="catalytic activity">
    <reaction evidence="7">
        <text>carbamoyl phosphate + L-aspartate = N-carbamoyl-L-aspartate + phosphate + H(+)</text>
        <dbReference type="Rhea" id="RHEA:20013"/>
        <dbReference type="ChEBI" id="CHEBI:15378"/>
        <dbReference type="ChEBI" id="CHEBI:29991"/>
        <dbReference type="ChEBI" id="CHEBI:32814"/>
        <dbReference type="ChEBI" id="CHEBI:43474"/>
        <dbReference type="ChEBI" id="CHEBI:58228"/>
        <dbReference type="EC" id="2.1.3.2"/>
    </reaction>
</comment>
<comment type="caution">
    <text evidence="11">The sequence shown here is derived from an EMBL/GenBank/DDBJ whole genome shotgun (WGS) entry which is preliminary data.</text>
</comment>
<keyword evidence="12" id="KW-1185">Reference proteome</keyword>
<dbReference type="FunFam" id="3.40.50.1370:FF:000005">
    <property type="entry name" value="CAD protein-like isoform X1"/>
    <property type="match status" value="1"/>
</dbReference>
<dbReference type="InterPro" id="IPR006130">
    <property type="entry name" value="Asp/Orn_carbamoylTrfase"/>
</dbReference>
<dbReference type="GO" id="GO:0006207">
    <property type="term" value="P:'de novo' pyrimidine nucleobase biosynthetic process"/>
    <property type="evidence" value="ECO:0007669"/>
    <property type="project" value="InterPro"/>
</dbReference>
<reference evidence="11" key="1">
    <citation type="submission" date="2013-04" db="EMBL/GenBank/DDBJ databases">
        <authorList>
            <person name="Qu J."/>
            <person name="Murali S.C."/>
            <person name="Bandaranaike D."/>
            <person name="Bellair M."/>
            <person name="Blankenburg K."/>
            <person name="Chao H."/>
            <person name="Dinh H."/>
            <person name="Doddapaneni H."/>
            <person name="Downs B."/>
            <person name="Dugan-Rocha S."/>
            <person name="Elkadiri S."/>
            <person name="Gnanaolivu R.D."/>
            <person name="Hernandez B."/>
            <person name="Javaid M."/>
            <person name="Jayaseelan J.C."/>
            <person name="Lee S."/>
            <person name="Li M."/>
            <person name="Ming W."/>
            <person name="Munidasa M."/>
            <person name="Muniz J."/>
            <person name="Nguyen L."/>
            <person name="Ongeri F."/>
            <person name="Osuji N."/>
            <person name="Pu L.-L."/>
            <person name="Puazo M."/>
            <person name="Qu C."/>
            <person name="Quiroz J."/>
            <person name="Raj R."/>
            <person name="Weissenberger G."/>
            <person name="Xin Y."/>
            <person name="Zou X."/>
            <person name="Han Y."/>
            <person name="Richards S."/>
            <person name="Worley K."/>
            <person name="Muzny D."/>
            <person name="Gibbs R."/>
        </authorList>
    </citation>
    <scope>NUCLEOTIDE SEQUENCE</scope>
    <source>
        <strain evidence="11">Sampled in the wild</strain>
    </source>
</reference>
<dbReference type="EC" id="2.1.3.2" evidence="3"/>
<feature type="domain" description="Aspartate/ornithine carbamoyltransferase carbamoyl-P binding" evidence="10">
    <location>
        <begin position="285"/>
        <end position="427"/>
    </location>
</feature>
<dbReference type="Gene3D" id="3.20.20.140">
    <property type="entry name" value="Metal-dependent hydrolases"/>
    <property type="match status" value="1"/>
</dbReference>
<dbReference type="InterPro" id="IPR002082">
    <property type="entry name" value="Asp_carbamoyltransf"/>
</dbReference>
<evidence type="ECO:0000256" key="5">
    <source>
        <dbReference type="ARBA" id="ARBA00022975"/>
    </source>
</evidence>
<evidence type="ECO:0000256" key="3">
    <source>
        <dbReference type="ARBA" id="ARBA00013008"/>
    </source>
</evidence>
<dbReference type="PANTHER" id="PTHR45753">
    <property type="entry name" value="ORNITHINE CARBAMOYLTRANSFERASE, MITOCHONDRIAL"/>
    <property type="match status" value="1"/>
</dbReference>
<dbReference type="Pfam" id="PF00185">
    <property type="entry name" value="OTCace"/>
    <property type="match status" value="1"/>
</dbReference>
<evidence type="ECO:0000256" key="2">
    <source>
        <dbReference type="ARBA" id="ARBA00008896"/>
    </source>
</evidence>
<sequence>MRIFGLPHQPDTYIEVEMGREWKIPDNSFAMESSCNKMLNDSNMAQRLAHSSVSQAIVNGINGAGGSDEKSSNKILENGDKINGEINGSMADDSAQINPNLKSTVAEKKSSSVKVKNNGITVKGAVHRVVLRGEVAFVDGQVLIKPGFGKDVREMQNKGTAPPPAFLPAAPVIPQQQPVVDVAPMPLGWVIGTEPSGADIPRQGKDTLFRTDQGANRSVAVPSSSQMDMRDNRPQLPAPVSNQVQQQRCTSPIQPSPIVPYQPVSLGVSALTVPSASQPSALAGRHILSVDSFTKEQMNEVLNLASTMRVNVIRDRPLDHILKGKLMASIFYEASTRTSCSFAAAMLRLGGQVIHVDSISSSVTKGESLEDTVAVMAGYTDVVVLRHPEPGAVSRAASRCRKPVISGGDGVGEHPTQALLDAFAIREEIGTINGLTLALVGDLKHGRTVHSLARLLTLYNVRLLYVNPPGLGMPENIKEYVSSKGIPQEEYRSLEEVIPETDVIYMTRIQKERFQSVEEYEKACGVLILTPHLMRFAKQRCVVLHPLPRLNEISPELDSDPRAAYFRQAEGGLYVRMALLALVLGRC</sequence>
<comment type="pathway">
    <text evidence="1">Pyrimidine metabolism; UMP biosynthesis via de novo pathway; (S)-dihydroorotate from bicarbonate: step 2/3.</text>
</comment>
<comment type="function">
    <text evidence="6">Catalyzes the condensation of carbamoyl phosphate and aspartate to form carbamoyl aspartate and inorganic phosphate, the committed step in the de novo pyrimidine nucleotide biosynthesis pathway.</text>
</comment>
<dbReference type="OrthoDB" id="434at2759"/>
<dbReference type="PRINTS" id="PR00101">
    <property type="entry name" value="ATCASE"/>
</dbReference>
<dbReference type="Proteomes" id="UP000792457">
    <property type="component" value="Unassembled WGS sequence"/>
</dbReference>
<evidence type="ECO:0000256" key="4">
    <source>
        <dbReference type="ARBA" id="ARBA00022679"/>
    </source>
</evidence>
<name>A0A8K0KNX9_LADFU</name>
<evidence type="ECO:0000256" key="6">
    <source>
        <dbReference type="ARBA" id="ARBA00043884"/>
    </source>
</evidence>
<evidence type="ECO:0000256" key="7">
    <source>
        <dbReference type="ARBA" id="ARBA00048859"/>
    </source>
</evidence>
<protein>
    <recommendedName>
        <fullName evidence="3">aspartate carbamoyltransferase</fullName>
        <ecNumber evidence="3">2.1.3.2</ecNumber>
    </recommendedName>
</protein>
<dbReference type="GO" id="GO:0004070">
    <property type="term" value="F:aspartate carbamoyltransferase activity"/>
    <property type="evidence" value="ECO:0007669"/>
    <property type="project" value="UniProtKB-EC"/>
</dbReference>
<dbReference type="GO" id="GO:0006520">
    <property type="term" value="P:amino acid metabolic process"/>
    <property type="evidence" value="ECO:0007669"/>
    <property type="project" value="InterPro"/>
</dbReference>
<evidence type="ECO:0000256" key="8">
    <source>
        <dbReference type="SAM" id="MobiDB-lite"/>
    </source>
</evidence>
<feature type="region of interest" description="Disordered" evidence="8">
    <location>
        <begin position="61"/>
        <end position="96"/>
    </location>
</feature>
<dbReference type="SUPFAM" id="SSF53671">
    <property type="entry name" value="Aspartate/ornithine carbamoyltransferase"/>
    <property type="match status" value="1"/>
</dbReference>
<organism evidence="11 12">
    <name type="scientific">Ladona fulva</name>
    <name type="common">Scarce chaser dragonfly</name>
    <name type="synonym">Libellula fulva</name>
    <dbReference type="NCBI Taxonomy" id="123851"/>
    <lineage>
        <taxon>Eukaryota</taxon>
        <taxon>Metazoa</taxon>
        <taxon>Ecdysozoa</taxon>
        <taxon>Arthropoda</taxon>
        <taxon>Hexapoda</taxon>
        <taxon>Insecta</taxon>
        <taxon>Pterygota</taxon>
        <taxon>Palaeoptera</taxon>
        <taxon>Odonata</taxon>
        <taxon>Epiprocta</taxon>
        <taxon>Anisoptera</taxon>
        <taxon>Libelluloidea</taxon>
        <taxon>Libellulidae</taxon>
        <taxon>Ladona</taxon>
    </lineage>
</organism>
<dbReference type="InterPro" id="IPR006132">
    <property type="entry name" value="Asp/Orn_carbamoyltranf_P-bd"/>
</dbReference>
<reference evidence="11" key="2">
    <citation type="submission" date="2017-10" db="EMBL/GenBank/DDBJ databases">
        <title>Ladona fulva Genome sequencing and assembly.</title>
        <authorList>
            <person name="Murali S."/>
            <person name="Richards S."/>
            <person name="Bandaranaike D."/>
            <person name="Bellair M."/>
            <person name="Blankenburg K."/>
            <person name="Chao H."/>
            <person name="Dinh H."/>
            <person name="Doddapaneni H."/>
            <person name="Dugan-Rocha S."/>
            <person name="Elkadiri S."/>
            <person name="Gnanaolivu R."/>
            <person name="Hernandez B."/>
            <person name="Skinner E."/>
            <person name="Javaid M."/>
            <person name="Lee S."/>
            <person name="Li M."/>
            <person name="Ming W."/>
            <person name="Munidasa M."/>
            <person name="Muniz J."/>
            <person name="Nguyen L."/>
            <person name="Hughes D."/>
            <person name="Osuji N."/>
            <person name="Pu L.-L."/>
            <person name="Puazo M."/>
            <person name="Qu C."/>
            <person name="Quiroz J."/>
            <person name="Raj R."/>
            <person name="Weissenberger G."/>
            <person name="Xin Y."/>
            <person name="Zou X."/>
            <person name="Han Y."/>
            <person name="Worley K."/>
            <person name="Muzny D."/>
            <person name="Gibbs R."/>
        </authorList>
    </citation>
    <scope>NUCLEOTIDE SEQUENCE</scope>
    <source>
        <strain evidence="11">Sampled in the wild</strain>
    </source>
</reference>
<dbReference type="InterPro" id="IPR011059">
    <property type="entry name" value="Metal-dep_hydrolase_composite"/>
</dbReference>
<evidence type="ECO:0000259" key="10">
    <source>
        <dbReference type="Pfam" id="PF02729"/>
    </source>
</evidence>
<dbReference type="InterPro" id="IPR036901">
    <property type="entry name" value="Asp/Orn_carbamoylTrfase_sf"/>
</dbReference>
<comment type="similarity">
    <text evidence="2">Belongs to the aspartate/ornithine carbamoyltransferase superfamily. ATCase family.</text>
</comment>
<dbReference type="PANTHER" id="PTHR45753:SF6">
    <property type="entry name" value="ASPARTATE CARBAMOYLTRANSFERASE"/>
    <property type="match status" value="1"/>
</dbReference>
<feature type="compositionally biased region" description="Basic and acidic residues" evidence="8">
    <location>
        <begin position="67"/>
        <end position="83"/>
    </location>
</feature>
<feature type="domain" description="Aspartate/ornithine carbamoyltransferase Asp/Orn-binding" evidence="9">
    <location>
        <begin position="434"/>
        <end position="582"/>
    </location>
</feature>
<evidence type="ECO:0000313" key="11">
    <source>
        <dbReference type="EMBL" id="KAG8235693.1"/>
    </source>
</evidence>
<dbReference type="NCBIfam" id="TIGR00670">
    <property type="entry name" value="asp_carb_tr"/>
    <property type="match status" value="1"/>
</dbReference>
<evidence type="ECO:0000259" key="9">
    <source>
        <dbReference type="Pfam" id="PF00185"/>
    </source>
</evidence>
<dbReference type="PROSITE" id="PS00097">
    <property type="entry name" value="CARBAMOYLTRANSFERASE"/>
    <property type="match status" value="1"/>
</dbReference>
<keyword evidence="4" id="KW-0808">Transferase</keyword>
<gene>
    <name evidence="11" type="ORF">J437_LFUL014037</name>
</gene>
<dbReference type="Gene3D" id="3.40.50.1370">
    <property type="entry name" value="Aspartate/ornithine carbamoyltransferase"/>
    <property type="match status" value="2"/>
</dbReference>
<accession>A0A8K0KNX9</accession>
<keyword evidence="5" id="KW-0665">Pyrimidine biosynthesis</keyword>
<dbReference type="FunFam" id="3.40.50.1370:FF:000002">
    <property type="entry name" value="Aspartate carbamoyltransferase 2"/>
    <property type="match status" value="1"/>
</dbReference>
<dbReference type="EMBL" id="KZ308939">
    <property type="protein sequence ID" value="KAG8235693.1"/>
    <property type="molecule type" value="Genomic_DNA"/>
</dbReference>
<dbReference type="NCBIfam" id="NF002032">
    <property type="entry name" value="PRK00856.1"/>
    <property type="match status" value="1"/>
</dbReference>
<dbReference type="InterPro" id="IPR006131">
    <property type="entry name" value="Asp_carbamoyltransf_Asp/Orn-bd"/>
</dbReference>
<dbReference type="HAMAP" id="MF_00001">
    <property type="entry name" value="Asp_carb_tr"/>
    <property type="match status" value="1"/>
</dbReference>
<dbReference type="Pfam" id="PF02729">
    <property type="entry name" value="OTCace_N"/>
    <property type="match status" value="1"/>
</dbReference>
<evidence type="ECO:0000313" key="12">
    <source>
        <dbReference type="Proteomes" id="UP000792457"/>
    </source>
</evidence>
<dbReference type="GO" id="GO:0016810">
    <property type="term" value="F:hydrolase activity, acting on carbon-nitrogen (but not peptide) bonds"/>
    <property type="evidence" value="ECO:0007669"/>
    <property type="project" value="InterPro"/>
</dbReference>
<dbReference type="SUPFAM" id="SSF51338">
    <property type="entry name" value="Composite domain of metallo-dependent hydrolases"/>
    <property type="match status" value="1"/>
</dbReference>
<dbReference type="UniPathway" id="UPA00070">
    <property type="reaction ID" value="UER00116"/>
</dbReference>
<dbReference type="PRINTS" id="PR00100">
    <property type="entry name" value="AOTCASE"/>
</dbReference>
<dbReference type="AlphaFoldDB" id="A0A8K0KNX9"/>
<dbReference type="GO" id="GO:0016597">
    <property type="term" value="F:amino acid binding"/>
    <property type="evidence" value="ECO:0007669"/>
    <property type="project" value="InterPro"/>
</dbReference>